<organism evidence="2 3">
    <name type="scientific">Companilactobacillus mishanensis</name>
    <dbReference type="NCBI Taxonomy" id="2486008"/>
    <lineage>
        <taxon>Bacteria</taxon>
        <taxon>Bacillati</taxon>
        <taxon>Bacillota</taxon>
        <taxon>Bacilli</taxon>
        <taxon>Lactobacillales</taxon>
        <taxon>Lactobacillaceae</taxon>
        <taxon>Companilactobacillus</taxon>
    </lineage>
</organism>
<dbReference type="Proteomes" id="UP000380386">
    <property type="component" value="Unassembled WGS sequence"/>
</dbReference>
<comment type="caution">
    <text evidence="2">The sequence shown here is derived from an EMBL/GenBank/DDBJ whole genome shotgun (WGS) entry which is preliminary data.</text>
</comment>
<reference evidence="2 3" key="1">
    <citation type="journal article" date="2019" name="Syst. Appl. Microbiol.">
        <title>Polyphasic characterization of two novel Lactobacillus spp. isolated from blown salami packages: Description of Lactobacillus halodurans sp. nov. and Lactobacillus salsicarnum sp. nov.</title>
        <authorList>
            <person name="Schuster J.A."/>
            <person name="Klingl A."/>
            <person name="Vogel R.F."/>
            <person name="Ehrmann M.A."/>
        </authorList>
    </citation>
    <scope>NUCLEOTIDE SEQUENCE [LARGE SCALE GENOMIC DNA]</scope>
    <source>
        <strain evidence="2 3">TMW 1.2118</strain>
    </source>
</reference>
<dbReference type="Pfam" id="PF18871">
    <property type="entry name" value="HEPN_Toprim_N"/>
    <property type="match status" value="1"/>
</dbReference>
<name>A0A5P0ZJ41_9LACO</name>
<dbReference type="OrthoDB" id="5141316at2"/>
<dbReference type="AlphaFoldDB" id="A0A5P0ZJ41"/>
<gene>
    <name evidence="2" type="ORF">FHL02_08895</name>
</gene>
<dbReference type="RefSeq" id="WP_153383657.1">
    <property type="nucleotide sequence ID" value="NZ_VDFM01000012.1"/>
</dbReference>
<feature type="domain" description="HEPN/Toprim N-terminal" evidence="1">
    <location>
        <begin position="1"/>
        <end position="193"/>
    </location>
</feature>
<protein>
    <recommendedName>
        <fullName evidence="1">HEPN/Toprim N-terminal domain-containing protein</fullName>
    </recommendedName>
</protein>
<accession>A0A5P0ZJ41</accession>
<dbReference type="EMBL" id="VDFM01000012">
    <property type="protein sequence ID" value="MQS53136.1"/>
    <property type="molecule type" value="Genomic_DNA"/>
</dbReference>
<evidence type="ECO:0000313" key="2">
    <source>
        <dbReference type="EMBL" id="MQS53136.1"/>
    </source>
</evidence>
<evidence type="ECO:0000313" key="3">
    <source>
        <dbReference type="Proteomes" id="UP000380386"/>
    </source>
</evidence>
<evidence type="ECO:0000259" key="1">
    <source>
        <dbReference type="Pfam" id="PF18871"/>
    </source>
</evidence>
<proteinExistence type="predicted"/>
<dbReference type="InterPro" id="IPR041487">
    <property type="entry name" value="HEPN/Toprim-NTD1"/>
</dbReference>
<sequence>MGEYSVLTIGKFELEYAKNAIPDNVFELFLFSDKKNVYKNNSKIKGEFVKSGYDIKSRLDLLGYSEKNLLKKYTKFQNSLPSYLKFEMTFIKFKSVVLSINLAEKPHITNSDDEFFYHLDSDIQRYIFHNLEIHDSNTTMNMMEALNYLDPLLVLRILLEDYDNCNNELRLDYYDVMEAGWITEDNLKFEINKNDKIFIVTEGHSDTEIIESSINELAPKISDFFEFIDMSANYGYTGTSMIIKLYNALCKLDIQKQILIVVDNDLTGNQCIDKLKVCSQLPNIKYMTLPYLNSAEHFPVLRKHIKAEENINKYAVTIETFLDFKKLDPYISVGKSGYGKIVPKTEIKKIFFKRNNKNYDYHKLQFLVNSIVDFWIQNR</sequence>